<evidence type="ECO:0000259" key="2">
    <source>
        <dbReference type="Pfam" id="PF13441"/>
    </source>
</evidence>
<protein>
    <submittedName>
        <fullName evidence="3">Lipoprotein</fullName>
    </submittedName>
</protein>
<reference evidence="3 4" key="1">
    <citation type="submission" date="2017-04" db="EMBL/GenBank/DDBJ databases">
        <authorList>
            <consortium name="Geobacter pelophilus Genome Sequencing"/>
            <person name="Aoyagi T."/>
            <person name="Koike H."/>
            <person name="Hori T."/>
        </authorList>
    </citation>
    <scope>NUCLEOTIDE SEQUENCE [LARGE SCALE GENOMIC DNA]</scope>
    <source>
        <strain evidence="3 4">Drf2</strain>
    </source>
</reference>
<dbReference type="Proteomes" id="UP000194153">
    <property type="component" value="Unassembled WGS sequence"/>
</dbReference>
<feature type="region of interest" description="Disordered" evidence="1">
    <location>
        <begin position="112"/>
        <end position="132"/>
    </location>
</feature>
<accession>A0ABQ0MS14</accession>
<reference evidence="4" key="2">
    <citation type="submission" date="2017-05" db="EMBL/GenBank/DDBJ databases">
        <title>Draft genome sequence of Geobacter pelophilus, a iron(III)-reducing bacteria.</title>
        <authorList>
            <person name="Aoyagi T."/>
            <person name="Koike H."/>
            <person name="Morita T."/>
            <person name="Sato Y."/>
            <person name="Habe H."/>
            <person name="Hori T."/>
        </authorList>
    </citation>
    <scope>NUCLEOTIDE SEQUENCE [LARGE SCALE GENOMIC DNA]</scope>
    <source>
        <strain evidence="4">Drf2</strain>
    </source>
</reference>
<feature type="compositionally biased region" description="Low complexity" evidence="1">
    <location>
        <begin position="121"/>
        <end position="132"/>
    </location>
</feature>
<proteinExistence type="predicted"/>
<feature type="domain" description="YMGG-like Gly-zipper" evidence="2">
    <location>
        <begin position="30"/>
        <end position="72"/>
    </location>
</feature>
<gene>
    <name evidence="3" type="ORF">GPEL0_02r0208</name>
</gene>
<evidence type="ECO:0000256" key="1">
    <source>
        <dbReference type="SAM" id="MobiDB-lite"/>
    </source>
</evidence>
<evidence type="ECO:0000313" key="4">
    <source>
        <dbReference type="Proteomes" id="UP000194153"/>
    </source>
</evidence>
<dbReference type="Pfam" id="PF13441">
    <property type="entry name" value="Gly-zipper_YMGG"/>
    <property type="match status" value="1"/>
</dbReference>
<sequence length="132" mass="13647">MAEDAVCRRWAEQQLGLSRQDTVNQNTASSAVVGTAVGAGVGALLGAAGGNAGTGAAIGGGTGLLFGAASGSESGRAYGYEAQRLYDNTYVQCMYSKGNQVPGMVRKVRRTRNVAPPPPDMYSVPPDYYPAR</sequence>
<evidence type="ECO:0000313" key="3">
    <source>
        <dbReference type="EMBL" id="GAW69076.1"/>
    </source>
</evidence>
<dbReference type="EMBL" id="BDQG01000002">
    <property type="protein sequence ID" value="GAW69076.1"/>
    <property type="molecule type" value="Genomic_DNA"/>
</dbReference>
<comment type="caution">
    <text evidence="3">The sequence shown here is derived from an EMBL/GenBank/DDBJ whole genome shotgun (WGS) entry which is preliminary data.</text>
</comment>
<keyword evidence="4" id="KW-1185">Reference proteome</keyword>
<organism evidence="3 4">
    <name type="scientific">Geoanaerobacter pelophilus</name>
    <dbReference type="NCBI Taxonomy" id="60036"/>
    <lineage>
        <taxon>Bacteria</taxon>
        <taxon>Pseudomonadati</taxon>
        <taxon>Thermodesulfobacteriota</taxon>
        <taxon>Desulfuromonadia</taxon>
        <taxon>Geobacterales</taxon>
        <taxon>Geobacteraceae</taxon>
        <taxon>Geoanaerobacter</taxon>
    </lineage>
</organism>
<name>A0ABQ0MS14_9BACT</name>
<keyword evidence="3" id="KW-0449">Lipoprotein</keyword>
<dbReference type="InterPro" id="IPR027367">
    <property type="entry name" value="Gly-zipper_YMGG"/>
</dbReference>